<evidence type="ECO:0000313" key="3">
    <source>
        <dbReference type="Proteomes" id="UP001152561"/>
    </source>
</evidence>
<comment type="caution">
    <text evidence="2">The sequence shown here is derived from an EMBL/GenBank/DDBJ whole genome shotgun (WGS) entry which is preliminary data.</text>
</comment>
<keyword evidence="1" id="KW-0732">Signal</keyword>
<organism evidence="2 3">
    <name type="scientific">Anisodus acutangulus</name>
    <dbReference type="NCBI Taxonomy" id="402998"/>
    <lineage>
        <taxon>Eukaryota</taxon>
        <taxon>Viridiplantae</taxon>
        <taxon>Streptophyta</taxon>
        <taxon>Embryophyta</taxon>
        <taxon>Tracheophyta</taxon>
        <taxon>Spermatophyta</taxon>
        <taxon>Magnoliopsida</taxon>
        <taxon>eudicotyledons</taxon>
        <taxon>Gunneridae</taxon>
        <taxon>Pentapetalae</taxon>
        <taxon>asterids</taxon>
        <taxon>lamiids</taxon>
        <taxon>Solanales</taxon>
        <taxon>Solanaceae</taxon>
        <taxon>Solanoideae</taxon>
        <taxon>Hyoscyameae</taxon>
        <taxon>Anisodus</taxon>
    </lineage>
</organism>
<feature type="chain" id="PRO_5040454633" evidence="1">
    <location>
        <begin position="23"/>
        <end position="217"/>
    </location>
</feature>
<keyword evidence="3" id="KW-1185">Reference proteome</keyword>
<reference evidence="3" key="1">
    <citation type="journal article" date="2023" name="Proc. Natl. Acad. Sci. U.S.A.">
        <title>Genomic and structural basis for evolution of tropane alkaloid biosynthesis.</title>
        <authorList>
            <person name="Wanga Y.-J."/>
            <person name="Taina T."/>
            <person name="Yua J.-Y."/>
            <person name="Lia J."/>
            <person name="Xua B."/>
            <person name="Chenc J."/>
            <person name="D'Auriad J.C."/>
            <person name="Huanga J.-P."/>
            <person name="Huanga S.-X."/>
        </authorList>
    </citation>
    <scope>NUCLEOTIDE SEQUENCE [LARGE SCALE GENOMIC DNA]</scope>
    <source>
        <strain evidence="3">cv. KIB-2019</strain>
    </source>
</reference>
<proteinExistence type="predicted"/>
<dbReference type="Proteomes" id="UP001152561">
    <property type="component" value="Unassembled WGS sequence"/>
</dbReference>
<dbReference type="AlphaFoldDB" id="A0A9Q1L3D4"/>
<gene>
    <name evidence="2" type="ORF">K7X08_022139</name>
</gene>
<evidence type="ECO:0000256" key="1">
    <source>
        <dbReference type="SAM" id="SignalP"/>
    </source>
</evidence>
<accession>A0A9Q1L3D4</accession>
<evidence type="ECO:0000313" key="2">
    <source>
        <dbReference type="EMBL" id="KAJ8528447.1"/>
    </source>
</evidence>
<sequence>MFTGSLIFVVISSFLRTSQYLGYSLMIRIKMVNRTPRKVYGKGNKVDMASNVVSDDKLIEIISIASTIPGPAKKKSSKSHEVISVGSLTPQILRIPNWKVGKRLKLNELSGDDLTSGLDKVNVRNICPTIVEKSKFTDKVTSLNAFVVSSFEKVHKIHNSKQAEKCDDDENAKYEKEHKVNSPIIYLVDYHGDGNVGAVGDDVAQIVKAVNRDIKEK</sequence>
<feature type="signal peptide" evidence="1">
    <location>
        <begin position="1"/>
        <end position="22"/>
    </location>
</feature>
<dbReference type="EMBL" id="JAJAGQ010000023">
    <property type="protein sequence ID" value="KAJ8528447.1"/>
    <property type="molecule type" value="Genomic_DNA"/>
</dbReference>
<protein>
    <submittedName>
        <fullName evidence="2">Uncharacterized protein</fullName>
    </submittedName>
</protein>
<name>A0A9Q1L3D4_9SOLA</name>